<keyword evidence="4" id="KW-1005">Bacterial flagellum biogenesis</keyword>
<dbReference type="InterPro" id="IPR018035">
    <property type="entry name" value="Flagellar_FliH/T3SS_HrpE"/>
</dbReference>
<accession>A0ABM8V009</accession>
<evidence type="ECO:0000256" key="8">
    <source>
        <dbReference type="SAM" id="Coils"/>
    </source>
</evidence>
<proteinExistence type="inferred from homology"/>
<keyword evidence="6" id="KW-1006">Bacterial flagellum protein export</keyword>
<evidence type="ECO:0000313" key="12">
    <source>
        <dbReference type="Proteomes" id="UP000681526"/>
    </source>
</evidence>
<evidence type="ECO:0000256" key="3">
    <source>
        <dbReference type="ARBA" id="ARBA00022448"/>
    </source>
</evidence>
<feature type="region of interest" description="Disordered" evidence="9">
    <location>
        <begin position="27"/>
        <end position="49"/>
    </location>
</feature>
<dbReference type="EMBL" id="CAJRAY010000006">
    <property type="protein sequence ID" value="CAG5077886.1"/>
    <property type="molecule type" value="Genomic_DNA"/>
</dbReference>
<keyword evidence="5" id="KW-0653">Protein transport</keyword>
<evidence type="ECO:0000313" key="11">
    <source>
        <dbReference type="EMBL" id="CAG5077886.1"/>
    </source>
</evidence>
<dbReference type="PANTHER" id="PTHR34982:SF1">
    <property type="entry name" value="FLAGELLAR ASSEMBLY PROTEIN FLIH"/>
    <property type="match status" value="1"/>
</dbReference>
<evidence type="ECO:0000256" key="6">
    <source>
        <dbReference type="ARBA" id="ARBA00023225"/>
    </source>
</evidence>
<name>A0ABM8V009_THEXY</name>
<keyword evidence="3" id="KW-0813">Transport</keyword>
<dbReference type="InterPro" id="IPR022524">
    <property type="entry name" value="FliH_Bacilli"/>
</dbReference>
<evidence type="ECO:0000256" key="1">
    <source>
        <dbReference type="ARBA" id="ARBA00003041"/>
    </source>
</evidence>
<keyword evidence="12" id="KW-1185">Reference proteome</keyword>
<organism evidence="11 12">
    <name type="scientific">Thermobacillus xylanilyticus</name>
    <dbReference type="NCBI Taxonomy" id="76633"/>
    <lineage>
        <taxon>Bacteria</taxon>
        <taxon>Bacillati</taxon>
        <taxon>Bacillota</taxon>
        <taxon>Bacilli</taxon>
        <taxon>Bacillales</taxon>
        <taxon>Paenibacillaceae</taxon>
        <taxon>Thermobacillus</taxon>
    </lineage>
</organism>
<evidence type="ECO:0000256" key="5">
    <source>
        <dbReference type="ARBA" id="ARBA00022927"/>
    </source>
</evidence>
<evidence type="ECO:0000256" key="7">
    <source>
        <dbReference type="NCBIfam" id="TIGR03825"/>
    </source>
</evidence>
<feature type="coiled-coil region" evidence="8">
    <location>
        <begin position="49"/>
        <end position="87"/>
    </location>
</feature>
<dbReference type="PANTHER" id="PTHR34982">
    <property type="entry name" value="YOP PROTEINS TRANSLOCATION PROTEIN L"/>
    <property type="match status" value="1"/>
</dbReference>
<evidence type="ECO:0000259" key="10">
    <source>
        <dbReference type="Pfam" id="PF02108"/>
    </source>
</evidence>
<keyword evidence="11" id="KW-0969">Cilium</keyword>
<gene>
    <name evidence="11" type="primary">txxe 464-fliH</name>
    <name evidence="11" type="ORF">TXXE_01895</name>
</gene>
<dbReference type="NCBIfam" id="TIGR03825">
    <property type="entry name" value="FliH_bacil"/>
    <property type="match status" value="1"/>
</dbReference>
<comment type="function">
    <text evidence="1">Needed for flagellar regrowth and assembly.</text>
</comment>
<reference evidence="11 12" key="1">
    <citation type="submission" date="2021-04" db="EMBL/GenBank/DDBJ databases">
        <authorList>
            <person name="Rakotoarivonina H."/>
        </authorList>
    </citation>
    <scope>NUCLEOTIDE SEQUENCE [LARGE SCALE GENOMIC DNA]</scope>
    <source>
        <strain evidence="11 12">XE</strain>
    </source>
</reference>
<sequence>MSNLIKSSHVVSLDDLRRLELIRKHQPAAMSQDGDDQNGPDPQTAALREQILRDAEAEAEERIRQAAEQAEQARRNAEEQIEQWWQERRAQDLEITETARRDGYEQGYAEGRAEAEEAVRQEWTGRIAEAKALLEEAYRIKEQIIQEAEPFLVELSVAIAGKIIDRELERSPEWTIELIRKSLARRREQGLVTLCVAPDQLSFVMAARDELEMAVDSQAELQIVPDPTVTDRGCVIRTSFGSIDARIDTQLEEIKQALLQAAAEAGERRHADEGVQA</sequence>
<evidence type="ECO:0000256" key="4">
    <source>
        <dbReference type="ARBA" id="ARBA00022795"/>
    </source>
</evidence>
<keyword evidence="8" id="KW-0175">Coiled coil</keyword>
<keyword evidence="11" id="KW-0282">Flagellum</keyword>
<protein>
    <recommendedName>
        <fullName evidence="7">Flagellar assembly protein FliH</fullName>
    </recommendedName>
</protein>
<feature type="domain" description="Flagellar assembly protein FliH/Type III secretion system HrpE" evidence="10">
    <location>
        <begin position="128"/>
        <end position="254"/>
    </location>
</feature>
<evidence type="ECO:0000256" key="9">
    <source>
        <dbReference type="SAM" id="MobiDB-lite"/>
    </source>
</evidence>
<comment type="similarity">
    <text evidence="2">Belongs to the FliH family.</text>
</comment>
<keyword evidence="11" id="KW-0966">Cell projection</keyword>
<evidence type="ECO:0000256" key="2">
    <source>
        <dbReference type="ARBA" id="ARBA00006602"/>
    </source>
</evidence>
<dbReference type="Proteomes" id="UP000681526">
    <property type="component" value="Unassembled WGS sequence"/>
</dbReference>
<dbReference type="Pfam" id="PF02108">
    <property type="entry name" value="FliH"/>
    <property type="match status" value="1"/>
</dbReference>
<dbReference type="RefSeq" id="WP_213483249.1">
    <property type="nucleotide sequence ID" value="NZ_CAJRAY010000006.1"/>
</dbReference>
<comment type="caution">
    <text evidence="11">The sequence shown here is derived from an EMBL/GenBank/DDBJ whole genome shotgun (WGS) entry which is preliminary data.</text>
</comment>
<dbReference type="InterPro" id="IPR051472">
    <property type="entry name" value="T3SS_Stator/FliH"/>
</dbReference>